<gene>
    <name evidence="2" type="ORF">RhiirA4_472841</name>
</gene>
<sequence>MIASCMNEISLTMDTTSAHDSNSDDSNADSDIYFKSNDSDSNDDKVIEKNTKPADDDFDKILMEIHENHDIYFDNPVPQLPVDPASIDWKHEESSRLSYDTACIGKL</sequence>
<keyword evidence="3" id="KW-1185">Reference proteome</keyword>
<dbReference type="VEuPathDB" id="FungiDB:RhiirA1_464452"/>
<protein>
    <submittedName>
        <fullName evidence="2">Uncharacterized protein</fullName>
    </submittedName>
</protein>
<proteinExistence type="predicted"/>
<evidence type="ECO:0000256" key="1">
    <source>
        <dbReference type="SAM" id="MobiDB-lite"/>
    </source>
</evidence>
<feature type="compositionally biased region" description="Basic and acidic residues" evidence="1">
    <location>
        <begin position="42"/>
        <end position="52"/>
    </location>
</feature>
<reference evidence="2 3" key="1">
    <citation type="submission" date="2015-10" db="EMBL/GenBank/DDBJ databases">
        <title>Genome analyses suggest a sexual origin of heterokaryosis in a supposedly ancient asexual fungus.</title>
        <authorList>
            <person name="Ropars J."/>
            <person name="Sedzielewska K."/>
            <person name="Noel J."/>
            <person name="Charron P."/>
            <person name="Farinelli L."/>
            <person name="Marton T."/>
            <person name="Kruger M."/>
            <person name="Pelin A."/>
            <person name="Brachmann A."/>
            <person name="Corradi N."/>
        </authorList>
    </citation>
    <scope>NUCLEOTIDE SEQUENCE [LARGE SCALE GENOMIC DNA]</scope>
    <source>
        <strain evidence="2 3">A4</strain>
    </source>
</reference>
<evidence type="ECO:0000313" key="3">
    <source>
        <dbReference type="Proteomes" id="UP000234323"/>
    </source>
</evidence>
<comment type="caution">
    <text evidence="2">The sequence shown here is derived from an EMBL/GenBank/DDBJ whole genome shotgun (WGS) entry which is preliminary data.</text>
</comment>
<name>A0A2I1H5M4_9GLOM</name>
<evidence type="ECO:0000313" key="2">
    <source>
        <dbReference type="EMBL" id="PKY54183.1"/>
    </source>
</evidence>
<accession>A0A2I1H5M4</accession>
<feature type="region of interest" description="Disordered" evidence="1">
    <location>
        <begin position="15"/>
        <end position="52"/>
    </location>
</feature>
<organism evidence="2 3">
    <name type="scientific">Rhizophagus irregularis</name>
    <dbReference type="NCBI Taxonomy" id="588596"/>
    <lineage>
        <taxon>Eukaryota</taxon>
        <taxon>Fungi</taxon>
        <taxon>Fungi incertae sedis</taxon>
        <taxon>Mucoromycota</taxon>
        <taxon>Glomeromycotina</taxon>
        <taxon>Glomeromycetes</taxon>
        <taxon>Glomerales</taxon>
        <taxon>Glomeraceae</taxon>
        <taxon>Rhizophagus</taxon>
    </lineage>
</organism>
<dbReference type="EMBL" id="LLXI01001549">
    <property type="protein sequence ID" value="PKY54183.1"/>
    <property type="molecule type" value="Genomic_DNA"/>
</dbReference>
<dbReference type="Proteomes" id="UP000234323">
    <property type="component" value="Unassembled WGS sequence"/>
</dbReference>
<dbReference type="AlphaFoldDB" id="A0A2I1H5M4"/>